<dbReference type="EMBL" id="SJPJ01000001">
    <property type="protein sequence ID" value="TWT81687.1"/>
    <property type="molecule type" value="Genomic_DNA"/>
</dbReference>
<keyword evidence="2" id="KW-1185">Reference proteome</keyword>
<dbReference type="OrthoDB" id="9981520at2"/>
<organism evidence="1 2">
    <name type="scientific">Novipirellula herctigrandis</name>
    <dbReference type="NCBI Taxonomy" id="2527986"/>
    <lineage>
        <taxon>Bacteria</taxon>
        <taxon>Pseudomonadati</taxon>
        <taxon>Planctomycetota</taxon>
        <taxon>Planctomycetia</taxon>
        <taxon>Pirellulales</taxon>
        <taxon>Pirellulaceae</taxon>
        <taxon>Novipirellula</taxon>
    </lineage>
</organism>
<comment type="caution">
    <text evidence="1">The sequence shown here is derived from an EMBL/GenBank/DDBJ whole genome shotgun (WGS) entry which is preliminary data.</text>
</comment>
<evidence type="ECO:0000313" key="2">
    <source>
        <dbReference type="Proteomes" id="UP000315010"/>
    </source>
</evidence>
<dbReference type="RefSeq" id="WP_146397743.1">
    <property type="nucleotide sequence ID" value="NZ_SJPJ01000001.1"/>
</dbReference>
<reference evidence="1 2" key="1">
    <citation type="submission" date="2019-02" db="EMBL/GenBank/DDBJ databases">
        <title>Deep-cultivation of Planctomycetes and their phenomic and genomic characterization uncovers novel biology.</title>
        <authorList>
            <person name="Wiegand S."/>
            <person name="Jogler M."/>
            <person name="Boedeker C."/>
            <person name="Pinto D."/>
            <person name="Vollmers J."/>
            <person name="Rivas-Marin E."/>
            <person name="Kohn T."/>
            <person name="Peeters S.H."/>
            <person name="Heuer A."/>
            <person name="Rast P."/>
            <person name="Oberbeckmann S."/>
            <person name="Bunk B."/>
            <person name="Jeske O."/>
            <person name="Meyerdierks A."/>
            <person name="Storesund J.E."/>
            <person name="Kallscheuer N."/>
            <person name="Luecker S."/>
            <person name="Lage O.M."/>
            <person name="Pohl T."/>
            <person name="Merkel B.J."/>
            <person name="Hornburger P."/>
            <person name="Mueller R.-W."/>
            <person name="Bruemmer F."/>
            <person name="Labrenz M."/>
            <person name="Spormann A.M."/>
            <person name="Op Den Camp H."/>
            <person name="Overmann J."/>
            <person name="Amann R."/>
            <person name="Jetten M.S.M."/>
            <person name="Mascher T."/>
            <person name="Medema M.H."/>
            <person name="Devos D.P."/>
            <person name="Kaster A.-K."/>
            <person name="Ovreas L."/>
            <person name="Rohde M."/>
            <person name="Galperin M.Y."/>
            <person name="Jogler C."/>
        </authorList>
    </citation>
    <scope>NUCLEOTIDE SEQUENCE [LARGE SCALE GENOMIC DNA]</scope>
    <source>
        <strain evidence="1 2">CA13</strain>
    </source>
</reference>
<sequence length="121" mass="13401">MTPDHGPFTLIRDDQSTLVGSWAVIDDSDDVTVSIDGNDYRIECARDLPRAVYWFVRNLENKILKQHLTLKACTNCEHFQMSGMAIDMGRGHVGVCKLHQIGARTLHACDDFNVKPAASGG</sequence>
<gene>
    <name evidence="1" type="ORF">CA13_31400</name>
</gene>
<accession>A0A5C5Z3Y4</accession>
<evidence type="ECO:0000313" key="1">
    <source>
        <dbReference type="EMBL" id="TWT81687.1"/>
    </source>
</evidence>
<dbReference type="AlphaFoldDB" id="A0A5C5Z3Y4"/>
<protein>
    <submittedName>
        <fullName evidence="1">Uncharacterized protein</fullName>
    </submittedName>
</protein>
<dbReference type="Proteomes" id="UP000315010">
    <property type="component" value="Unassembled WGS sequence"/>
</dbReference>
<name>A0A5C5Z3Y4_9BACT</name>
<proteinExistence type="predicted"/>